<proteinExistence type="predicted"/>
<protein>
    <submittedName>
        <fullName evidence="2">Uncharacterized protein</fullName>
    </submittedName>
</protein>
<feature type="compositionally biased region" description="Basic residues" evidence="1">
    <location>
        <begin position="560"/>
        <end position="571"/>
    </location>
</feature>
<comment type="caution">
    <text evidence="2">The sequence shown here is derived from an EMBL/GenBank/DDBJ whole genome shotgun (WGS) entry which is preliminary data.</text>
</comment>
<organism evidence="2">
    <name type="scientific">bioreactor metagenome</name>
    <dbReference type="NCBI Taxonomy" id="1076179"/>
    <lineage>
        <taxon>unclassified sequences</taxon>
        <taxon>metagenomes</taxon>
        <taxon>ecological metagenomes</taxon>
    </lineage>
</organism>
<evidence type="ECO:0000313" key="2">
    <source>
        <dbReference type="EMBL" id="MPM51431.1"/>
    </source>
</evidence>
<sequence length="671" mass="69337">MAGAGIDLHRAAHVHQCLGSAAEGAAGVHHVVKEDDPLALDVADDVHNLGGVCLLPALVHNGQTHTQLLGKGAGAGHRAHVGGDDNGVVLVVLKALIYIFGENGVSQQVVHRDVKKALNLGGVQVHGQHPVGAGPGDEVGHQLGRDGVAGLCFAVLPGVAEVGHNGGDPAGRGPLQGVDHDEHFHQIVVDRAAGGLNDEYVGAAHRFINGDKIFAVGKSAHLGVAQRQPKLLTDTLRQLPVGITGENFDVLAVCDHADNIPLVFCCMAFPCAYPPAGGYALFFLVLALGGPLGLHGLRRPGDGQAVVGYIVRNGGACGYVGAAAHPNRRDEVCVAAHEGPVAHHGAELGRAVVIDRHRAAAQIHVFADVRVSHIGQMRDLGAVADDGVLQLHKVPHLGVLPHGAAGTNVSKGTHLGVAADGALAALGGVNHGLVAYHAVLKHGVGADFAAGADNRSPAQDGAGQQKGAGRNGHPGVRVNRIRVQHENAPGRQPGPLGAQTGCGRLLELLRRIVQRKDRLEALRPRAVALAPGLKRLIEGDALCQGLRQSGRVDAENPGGHARRQRRGRSKARGGLGGEQNRRCNDRGAALQLGQKAREQFGRVLGVAGDKQGVRREAGRGLILAAAHHQKAAHARPPESLGEPYGAGGHRKRPGEQGGAASHVPGEENNGT</sequence>
<dbReference type="EMBL" id="VSSQ01013413">
    <property type="protein sequence ID" value="MPM51431.1"/>
    <property type="molecule type" value="Genomic_DNA"/>
</dbReference>
<accession>A0A645AGL3</accession>
<name>A0A645AGL3_9ZZZZ</name>
<feature type="region of interest" description="Disordered" evidence="1">
    <location>
        <begin position="549"/>
        <end position="584"/>
    </location>
</feature>
<feature type="region of interest" description="Disordered" evidence="1">
    <location>
        <begin position="451"/>
        <end position="476"/>
    </location>
</feature>
<evidence type="ECO:0000256" key="1">
    <source>
        <dbReference type="SAM" id="MobiDB-lite"/>
    </source>
</evidence>
<feature type="region of interest" description="Disordered" evidence="1">
    <location>
        <begin position="626"/>
        <end position="671"/>
    </location>
</feature>
<dbReference type="AlphaFoldDB" id="A0A645AGL3"/>
<gene>
    <name evidence="2" type="ORF">SDC9_98180</name>
</gene>
<reference evidence="2" key="1">
    <citation type="submission" date="2019-08" db="EMBL/GenBank/DDBJ databases">
        <authorList>
            <person name="Kucharzyk K."/>
            <person name="Murdoch R.W."/>
            <person name="Higgins S."/>
            <person name="Loffler F."/>
        </authorList>
    </citation>
    <scope>NUCLEOTIDE SEQUENCE</scope>
</reference>